<accession>A0A0V0R0W8</accession>
<protein>
    <submittedName>
        <fullName evidence="1">Uncharacterized protein</fullName>
    </submittedName>
</protein>
<dbReference type="Proteomes" id="UP000054937">
    <property type="component" value="Unassembled WGS sequence"/>
</dbReference>
<comment type="caution">
    <text evidence="1">The sequence shown here is derived from an EMBL/GenBank/DDBJ whole genome shotgun (WGS) entry which is preliminary data.</text>
</comment>
<gene>
    <name evidence="1" type="ORF">PPERSA_01701</name>
</gene>
<proteinExistence type="predicted"/>
<sequence length="166" mass="19957">MQKDQEVKVAVNGFQQKQFSEKNNKQEKICIKSQELNKELQSGKLVDWQNIYHPSFEEQLHNNIKQMDYGILKNQDPTLAQEQKMMKYAQEFKKTLEQRQILKQKIEKNVQQGGKKLDEFFEWEEKEQENRLDQHQIFLDYAKKVQSDQINPNPLKNIPSYNRQNL</sequence>
<dbReference type="AlphaFoldDB" id="A0A0V0R0W8"/>
<evidence type="ECO:0000313" key="2">
    <source>
        <dbReference type="Proteomes" id="UP000054937"/>
    </source>
</evidence>
<organism evidence="1 2">
    <name type="scientific">Pseudocohnilembus persalinus</name>
    <name type="common">Ciliate</name>
    <dbReference type="NCBI Taxonomy" id="266149"/>
    <lineage>
        <taxon>Eukaryota</taxon>
        <taxon>Sar</taxon>
        <taxon>Alveolata</taxon>
        <taxon>Ciliophora</taxon>
        <taxon>Intramacronucleata</taxon>
        <taxon>Oligohymenophorea</taxon>
        <taxon>Scuticociliatia</taxon>
        <taxon>Philasterida</taxon>
        <taxon>Pseudocohnilembidae</taxon>
        <taxon>Pseudocohnilembus</taxon>
    </lineage>
</organism>
<dbReference type="InParanoid" id="A0A0V0R0W8"/>
<name>A0A0V0R0W8_PSEPJ</name>
<keyword evidence="2" id="KW-1185">Reference proteome</keyword>
<evidence type="ECO:0000313" key="1">
    <source>
        <dbReference type="EMBL" id="KRX08156.1"/>
    </source>
</evidence>
<reference evidence="1 2" key="1">
    <citation type="journal article" date="2015" name="Sci. Rep.">
        <title>Genome of the facultative scuticociliatosis pathogen Pseudocohnilembus persalinus provides insight into its virulence through horizontal gene transfer.</title>
        <authorList>
            <person name="Xiong J."/>
            <person name="Wang G."/>
            <person name="Cheng J."/>
            <person name="Tian M."/>
            <person name="Pan X."/>
            <person name="Warren A."/>
            <person name="Jiang C."/>
            <person name="Yuan D."/>
            <person name="Miao W."/>
        </authorList>
    </citation>
    <scope>NUCLEOTIDE SEQUENCE [LARGE SCALE GENOMIC DNA]</scope>
    <source>
        <strain evidence="1">36N120E</strain>
    </source>
</reference>
<dbReference type="EMBL" id="LDAU01000073">
    <property type="protein sequence ID" value="KRX08156.1"/>
    <property type="molecule type" value="Genomic_DNA"/>
</dbReference>